<evidence type="ECO:0000256" key="3">
    <source>
        <dbReference type="ARBA" id="ARBA00022840"/>
    </source>
</evidence>
<dbReference type="OrthoDB" id="9804819at2"/>
<dbReference type="PROSITE" id="PS50893">
    <property type="entry name" value="ABC_TRANSPORTER_2"/>
    <property type="match status" value="1"/>
</dbReference>
<dbReference type="GO" id="GO:0016887">
    <property type="term" value="F:ATP hydrolysis activity"/>
    <property type="evidence" value="ECO:0007669"/>
    <property type="project" value="InterPro"/>
</dbReference>
<keyword evidence="2" id="KW-0547">Nucleotide-binding</keyword>
<name>A0A1S2M412_9BACI</name>
<dbReference type="InterPro" id="IPR051782">
    <property type="entry name" value="ABC_Transporter_VariousFunc"/>
</dbReference>
<feature type="domain" description="ABC transporter" evidence="4">
    <location>
        <begin position="4"/>
        <end position="229"/>
    </location>
</feature>
<dbReference type="AlphaFoldDB" id="A0A1S2M412"/>
<dbReference type="InterPro" id="IPR003439">
    <property type="entry name" value="ABC_transporter-like_ATP-bd"/>
</dbReference>
<proteinExistence type="predicted"/>
<dbReference type="Proteomes" id="UP000180057">
    <property type="component" value="Unassembled WGS sequence"/>
</dbReference>
<dbReference type="SMART" id="SM00382">
    <property type="entry name" value="AAA"/>
    <property type="match status" value="1"/>
</dbReference>
<sequence>MNVIVARELSKQYGSVKAINNISFTIEENKITGLIGRNGAGKTTLLKIMAGYLRETSGEVRVFNEEPFNHLKVASNMVFVDEQMTFPEALSLADILEAAEAFYENWDQELAQRLFEYFSFTKKQYHSHLSKGMRSTFNMIIGLAARCPLTIMDEPTSGMDSSVRKDFYRALLKDYMEWPRTIILSSHLLNEVEDILEDMILVKEGEIALHKSMAEVKEYAIGLRGNTEKVNGFTLGKGVLHQRSIGVNTSYVVVENVFSNQVVQNIRNAGIEVTPVSSDDLCVYLTNSTKGGIDDVFNRS</sequence>
<dbReference type="PANTHER" id="PTHR42939">
    <property type="entry name" value="ABC TRANSPORTER ATP-BINDING PROTEIN ALBC-RELATED"/>
    <property type="match status" value="1"/>
</dbReference>
<dbReference type="RefSeq" id="WP_071390250.1">
    <property type="nucleotide sequence ID" value="NZ_MLQS01000019.1"/>
</dbReference>
<reference evidence="5 6" key="1">
    <citation type="submission" date="2016-10" db="EMBL/GenBank/DDBJ databases">
        <title>Draft genome sequences of four alkaliphilic bacteria belonging to the Anaerobacillus genus.</title>
        <authorList>
            <person name="Bassil N.M."/>
            <person name="Lloyd J.R."/>
        </authorList>
    </citation>
    <scope>NUCLEOTIDE SEQUENCE [LARGE SCALE GENOMIC DNA]</scope>
    <source>
        <strain evidence="5 6">DSM 22531</strain>
    </source>
</reference>
<evidence type="ECO:0000256" key="2">
    <source>
        <dbReference type="ARBA" id="ARBA00022741"/>
    </source>
</evidence>
<accession>A0A1S2M412</accession>
<dbReference type="InterPro" id="IPR027417">
    <property type="entry name" value="P-loop_NTPase"/>
</dbReference>
<dbReference type="InterPro" id="IPR003593">
    <property type="entry name" value="AAA+_ATPase"/>
</dbReference>
<dbReference type="Pfam" id="PF00005">
    <property type="entry name" value="ABC_tran"/>
    <property type="match status" value="1"/>
</dbReference>
<dbReference type="STRING" id="472963.BKP45_13655"/>
<evidence type="ECO:0000313" key="6">
    <source>
        <dbReference type="Proteomes" id="UP000180057"/>
    </source>
</evidence>
<keyword evidence="1" id="KW-0813">Transport</keyword>
<dbReference type="GO" id="GO:0005524">
    <property type="term" value="F:ATP binding"/>
    <property type="evidence" value="ECO:0007669"/>
    <property type="project" value="UniProtKB-KW"/>
</dbReference>
<dbReference type="SUPFAM" id="SSF52540">
    <property type="entry name" value="P-loop containing nucleoside triphosphate hydrolases"/>
    <property type="match status" value="1"/>
</dbReference>
<dbReference type="Gene3D" id="3.40.50.300">
    <property type="entry name" value="P-loop containing nucleotide triphosphate hydrolases"/>
    <property type="match status" value="1"/>
</dbReference>
<comment type="caution">
    <text evidence="5">The sequence shown here is derived from an EMBL/GenBank/DDBJ whole genome shotgun (WGS) entry which is preliminary data.</text>
</comment>
<evidence type="ECO:0000256" key="1">
    <source>
        <dbReference type="ARBA" id="ARBA00022448"/>
    </source>
</evidence>
<keyword evidence="6" id="KW-1185">Reference proteome</keyword>
<dbReference type="EMBL" id="MLQS01000019">
    <property type="protein sequence ID" value="OIJ19203.1"/>
    <property type="molecule type" value="Genomic_DNA"/>
</dbReference>
<evidence type="ECO:0000259" key="4">
    <source>
        <dbReference type="PROSITE" id="PS50893"/>
    </source>
</evidence>
<evidence type="ECO:0000313" key="5">
    <source>
        <dbReference type="EMBL" id="OIJ19203.1"/>
    </source>
</evidence>
<protein>
    <submittedName>
        <fullName evidence="5">ABC transporter</fullName>
    </submittedName>
</protein>
<gene>
    <name evidence="5" type="ORF">BKP45_13655</name>
</gene>
<dbReference type="CDD" id="cd03230">
    <property type="entry name" value="ABC_DR_subfamily_A"/>
    <property type="match status" value="1"/>
</dbReference>
<organism evidence="5 6">
    <name type="scientific">Anaerobacillus alkalidiazotrophicus</name>
    <dbReference type="NCBI Taxonomy" id="472963"/>
    <lineage>
        <taxon>Bacteria</taxon>
        <taxon>Bacillati</taxon>
        <taxon>Bacillota</taxon>
        <taxon>Bacilli</taxon>
        <taxon>Bacillales</taxon>
        <taxon>Bacillaceae</taxon>
        <taxon>Anaerobacillus</taxon>
    </lineage>
</organism>
<keyword evidence="3" id="KW-0067">ATP-binding</keyword>
<dbReference type="PANTHER" id="PTHR42939:SF1">
    <property type="entry name" value="ABC TRANSPORTER ATP-BINDING PROTEIN ALBC-RELATED"/>
    <property type="match status" value="1"/>
</dbReference>